<feature type="transmembrane region" description="Helical" evidence="1">
    <location>
        <begin position="109"/>
        <end position="131"/>
    </location>
</feature>
<dbReference type="EMBL" id="VJSY01000015">
    <property type="protein sequence ID" value="MDR8753921.1"/>
    <property type="molecule type" value="Genomic_DNA"/>
</dbReference>
<evidence type="ECO:0000313" key="2">
    <source>
        <dbReference type="EMBL" id="MDR8753921.1"/>
    </source>
</evidence>
<dbReference type="RefSeq" id="WP_175895766.1">
    <property type="nucleotide sequence ID" value="NZ_CADFDQ010000013.1"/>
</dbReference>
<evidence type="ECO:0008006" key="4">
    <source>
        <dbReference type="Google" id="ProtNLM"/>
    </source>
</evidence>
<feature type="transmembrane region" description="Helical" evidence="1">
    <location>
        <begin position="260"/>
        <end position="277"/>
    </location>
</feature>
<reference evidence="2 3" key="1">
    <citation type="submission" date="2019-06" db="EMBL/GenBank/DDBJ databases">
        <title>Evolution of Burkholderia multivorans in the lungs of Cystic Fibrosis patients.</title>
        <authorList>
            <person name="Moreira L.M."/>
        </authorList>
    </citation>
    <scope>NUCLEOTIDE SEQUENCE [LARGE SCALE GENOMIC DNA]</scope>
    <source>
        <strain evidence="2 3">VC13239</strain>
    </source>
</reference>
<accession>A0ABU2E228</accession>
<feature type="transmembrane region" description="Helical" evidence="1">
    <location>
        <begin position="12"/>
        <end position="34"/>
    </location>
</feature>
<organism evidence="2 3">
    <name type="scientific">Burkholderia pseudomultivorans</name>
    <dbReference type="NCBI Taxonomy" id="1207504"/>
    <lineage>
        <taxon>Bacteria</taxon>
        <taxon>Pseudomonadati</taxon>
        <taxon>Pseudomonadota</taxon>
        <taxon>Betaproteobacteria</taxon>
        <taxon>Burkholderiales</taxon>
        <taxon>Burkholderiaceae</taxon>
        <taxon>Burkholderia</taxon>
        <taxon>Burkholderia cepacia complex</taxon>
    </lineage>
</organism>
<feature type="transmembrane region" description="Helical" evidence="1">
    <location>
        <begin position="66"/>
        <end position="89"/>
    </location>
</feature>
<keyword evidence="1" id="KW-0472">Membrane</keyword>
<name>A0ABU2E228_9BURK</name>
<evidence type="ECO:0000313" key="3">
    <source>
        <dbReference type="Proteomes" id="UP001248067"/>
    </source>
</evidence>
<feature type="transmembrane region" description="Helical" evidence="1">
    <location>
        <begin position="143"/>
        <end position="163"/>
    </location>
</feature>
<keyword evidence="1" id="KW-1133">Transmembrane helix</keyword>
<proteinExistence type="predicted"/>
<feature type="transmembrane region" description="Helical" evidence="1">
    <location>
        <begin position="40"/>
        <end position="59"/>
    </location>
</feature>
<feature type="transmembrane region" description="Helical" evidence="1">
    <location>
        <begin position="374"/>
        <end position="396"/>
    </location>
</feature>
<dbReference type="InterPro" id="IPR029468">
    <property type="entry name" value="O-ag_pol_Wzy"/>
</dbReference>
<keyword evidence="1" id="KW-0812">Transmembrane</keyword>
<feature type="transmembrane region" description="Helical" evidence="1">
    <location>
        <begin position="289"/>
        <end position="309"/>
    </location>
</feature>
<comment type="caution">
    <text evidence="2">The sequence shown here is derived from an EMBL/GenBank/DDBJ whole genome shotgun (WGS) entry which is preliminary data.</text>
</comment>
<feature type="transmembrane region" description="Helical" evidence="1">
    <location>
        <begin position="219"/>
        <end position="248"/>
    </location>
</feature>
<feature type="transmembrane region" description="Helical" evidence="1">
    <location>
        <begin position="188"/>
        <end position="207"/>
    </location>
</feature>
<evidence type="ECO:0000256" key="1">
    <source>
        <dbReference type="SAM" id="Phobius"/>
    </source>
</evidence>
<keyword evidence="3" id="KW-1185">Reference proteome</keyword>
<dbReference type="Pfam" id="PF14296">
    <property type="entry name" value="O-ag_pol_Wzy"/>
    <property type="match status" value="1"/>
</dbReference>
<feature type="transmembrane region" description="Helical" evidence="1">
    <location>
        <begin position="403"/>
        <end position="422"/>
    </location>
</feature>
<protein>
    <recommendedName>
        <fullName evidence="4">O-antigen polysaccharide polymerase Wzy</fullName>
    </recommendedName>
</protein>
<dbReference type="Proteomes" id="UP001248067">
    <property type="component" value="Unassembled WGS sequence"/>
</dbReference>
<feature type="transmembrane region" description="Helical" evidence="1">
    <location>
        <begin position="428"/>
        <end position="445"/>
    </location>
</feature>
<sequence>MKITVARKGGAISAMWGGLGIVLVAQYLLCLAGLEISDFGYSVEIVIMIILTGFSVRAIGGNYASLYLLFSSSFFLFICGRFIALFLGYESDEGAFDLNWMTSYVANESARNMTFLYLALFVCSFNFFYFVRDYAHGFKGGVLKVNVPLIFLFVILFSIIQIARSAGTLIVALQKGYEAIYTSQAGEYSAGSATLSIFFFVSVSLAFTTDRKWLRRLAIGLLILSAVLSLMAGARGGFVSMLLLLIWLYGRNRSVNFKKVLLFFLCVGGGLALAMQFSARGGGHENLSAVQVPLAFIYSQGVSLGVFSYSQTISAFPLPAYFQSLFPGALFFLNLASNGVNLHDANFQNFLSWTADPGKYELGFGLGWTLLSDLYVYSEGFLPIFIIFSGLCGAGLRWLDDRSLTSSMWAAVCVGLSSKLFMLPRSSISTIISFMVYFVIFYVLVRLGGGRGRRI</sequence>
<gene>
    <name evidence="2" type="ORF">FEQ00_02342</name>
</gene>